<keyword evidence="1" id="KW-0808">Transferase</keyword>
<dbReference type="InterPro" id="IPR033788">
    <property type="entry name" value="VbhA-like"/>
</dbReference>
<dbReference type="EC" id="2.7.7.108" evidence="5"/>
<comment type="catalytic activity">
    <reaction evidence="7">
        <text>L-tyrosyl-[protein] + ATP = O-(5'-adenylyl)-L-tyrosyl-[protein] + diphosphate</text>
        <dbReference type="Rhea" id="RHEA:54288"/>
        <dbReference type="Rhea" id="RHEA-COMP:10136"/>
        <dbReference type="Rhea" id="RHEA-COMP:13846"/>
        <dbReference type="ChEBI" id="CHEBI:30616"/>
        <dbReference type="ChEBI" id="CHEBI:33019"/>
        <dbReference type="ChEBI" id="CHEBI:46858"/>
        <dbReference type="ChEBI" id="CHEBI:83624"/>
        <dbReference type="EC" id="2.7.7.108"/>
    </reaction>
</comment>
<evidence type="ECO:0000256" key="6">
    <source>
        <dbReference type="ARBA" id="ARBA00047939"/>
    </source>
</evidence>
<dbReference type="CDD" id="cd11586">
    <property type="entry name" value="VbhA_like"/>
    <property type="match status" value="1"/>
</dbReference>
<evidence type="ECO:0000256" key="4">
    <source>
        <dbReference type="ARBA" id="ARBA00022840"/>
    </source>
</evidence>
<dbReference type="PROSITE" id="PS51459">
    <property type="entry name" value="FIDO"/>
    <property type="match status" value="1"/>
</dbReference>
<sequence>MERDPFKEYLRESEPDKCRKGYAWSTAIGLQAVDGLKPSEYLVDTAIRNIEGEITLKEVQSLLDSYYEEKPVDSENIRTEEADKVSARIAEILSETAFSFSPNEYISIHRRLFREIYSHAGKIRDYNITKKEWILDGATVLYGSASELRATLEYDFSQERDFCYKGLSMDEIIHHLAIFVSRLWQIHVFREGNTRTTAVFFIKYLRMLGFSATNDIFAENAWYFRNALVRANYTNLQKGIYETTEYLEAFLRNLLLNEKNELRNRNLHIDGVLSMKKIDIDEEKVHIQAEKVDIRERKVHIQTEKVDIEEVFGFRAEHFSDKTKGHICKLFKQFGYEEIFGRSKAAALLGLGESGASKLLSKLAEARLIEPVAGHGKGKYRFLKE</sequence>
<dbReference type="PANTHER" id="PTHR39560">
    <property type="entry name" value="PROTEIN ADENYLYLTRANSFERASE FIC-RELATED"/>
    <property type="match status" value="1"/>
</dbReference>
<dbReference type="Gene3D" id="1.10.3290.10">
    <property type="entry name" value="Fido-like domain"/>
    <property type="match status" value="1"/>
</dbReference>
<accession>A0A2Z4UEG7</accession>
<keyword evidence="10" id="KW-1185">Reference proteome</keyword>
<evidence type="ECO:0000259" key="8">
    <source>
        <dbReference type="PROSITE" id="PS51459"/>
    </source>
</evidence>
<dbReference type="GO" id="GO:0070733">
    <property type="term" value="F:AMPylase activity"/>
    <property type="evidence" value="ECO:0007669"/>
    <property type="project" value="UniProtKB-EC"/>
</dbReference>
<keyword evidence="3" id="KW-0547">Nucleotide-binding</keyword>
<keyword evidence="2" id="KW-0548">Nucleotidyltransferase</keyword>
<evidence type="ECO:0000313" key="10">
    <source>
        <dbReference type="Proteomes" id="UP000250003"/>
    </source>
</evidence>
<evidence type="ECO:0000256" key="7">
    <source>
        <dbReference type="ARBA" id="ARBA00048696"/>
    </source>
</evidence>
<dbReference type="EMBL" id="CP030280">
    <property type="protein sequence ID" value="AWY99194.1"/>
    <property type="molecule type" value="Genomic_DNA"/>
</dbReference>
<keyword evidence="4" id="KW-0067">ATP-binding</keyword>
<comment type="catalytic activity">
    <reaction evidence="6">
        <text>L-threonyl-[protein] + ATP = 3-O-(5'-adenylyl)-L-threonyl-[protein] + diphosphate</text>
        <dbReference type="Rhea" id="RHEA:54292"/>
        <dbReference type="Rhea" id="RHEA-COMP:11060"/>
        <dbReference type="Rhea" id="RHEA-COMP:13847"/>
        <dbReference type="ChEBI" id="CHEBI:30013"/>
        <dbReference type="ChEBI" id="CHEBI:30616"/>
        <dbReference type="ChEBI" id="CHEBI:33019"/>
        <dbReference type="ChEBI" id="CHEBI:138113"/>
        <dbReference type="EC" id="2.7.7.108"/>
    </reaction>
</comment>
<evidence type="ECO:0000256" key="3">
    <source>
        <dbReference type="ARBA" id="ARBA00022741"/>
    </source>
</evidence>
<dbReference type="RefSeq" id="WP_111920638.1">
    <property type="nucleotide sequence ID" value="NZ_CP030280.1"/>
</dbReference>
<organism evidence="9 10">
    <name type="scientific">Blautia argi</name>
    <dbReference type="NCBI Taxonomy" id="1912897"/>
    <lineage>
        <taxon>Bacteria</taxon>
        <taxon>Bacillati</taxon>
        <taxon>Bacillota</taxon>
        <taxon>Clostridia</taxon>
        <taxon>Lachnospirales</taxon>
        <taxon>Lachnospiraceae</taxon>
        <taxon>Blautia</taxon>
    </lineage>
</organism>
<dbReference type="Proteomes" id="UP000250003">
    <property type="component" value="Chromosome"/>
</dbReference>
<protein>
    <recommendedName>
        <fullName evidence="5">protein adenylyltransferase</fullName>
        <ecNumber evidence="5">2.7.7.108</ecNumber>
    </recommendedName>
</protein>
<dbReference type="AlphaFoldDB" id="A0A2Z4UEG7"/>
<dbReference type="GO" id="GO:0051302">
    <property type="term" value="P:regulation of cell division"/>
    <property type="evidence" value="ECO:0007669"/>
    <property type="project" value="TreeGrafter"/>
</dbReference>
<evidence type="ECO:0000256" key="1">
    <source>
        <dbReference type="ARBA" id="ARBA00022679"/>
    </source>
</evidence>
<feature type="domain" description="Fido" evidence="8">
    <location>
        <begin position="100"/>
        <end position="249"/>
    </location>
</feature>
<gene>
    <name evidence="9" type="ORF">DQQ01_14910</name>
</gene>
<proteinExistence type="predicted"/>
<dbReference type="PANTHER" id="PTHR39560:SF1">
    <property type="entry name" value="PROTEIN ADENYLYLTRANSFERASE FIC-RELATED"/>
    <property type="match status" value="1"/>
</dbReference>
<dbReference type="OrthoDB" id="9813719at2"/>
<dbReference type="InterPro" id="IPR036597">
    <property type="entry name" value="Fido-like_dom_sf"/>
</dbReference>
<reference evidence="10" key="1">
    <citation type="submission" date="2018-06" db="EMBL/GenBank/DDBJ databases">
        <title>Description of Blautia argi sp. nov., a new anaerobic isolated from dog feces.</title>
        <authorList>
            <person name="Chang Y.-H."/>
            <person name="Paek J."/>
            <person name="Shin Y."/>
        </authorList>
    </citation>
    <scope>NUCLEOTIDE SEQUENCE [LARGE SCALE GENOMIC DNA]</scope>
    <source>
        <strain evidence="10">KCTC 15426</strain>
    </source>
</reference>
<evidence type="ECO:0000256" key="2">
    <source>
        <dbReference type="ARBA" id="ARBA00022695"/>
    </source>
</evidence>
<dbReference type="Pfam" id="PF02661">
    <property type="entry name" value="Fic"/>
    <property type="match status" value="1"/>
</dbReference>
<evidence type="ECO:0000313" key="9">
    <source>
        <dbReference type="EMBL" id="AWY99194.1"/>
    </source>
</evidence>
<dbReference type="GO" id="GO:0005524">
    <property type="term" value="F:ATP binding"/>
    <property type="evidence" value="ECO:0007669"/>
    <property type="project" value="UniProtKB-KW"/>
</dbReference>
<dbReference type="InterPro" id="IPR003812">
    <property type="entry name" value="Fido"/>
</dbReference>
<dbReference type="KEGG" id="blau:DQQ01_14910"/>
<dbReference type="SUPFAM" id="SSF140931">
    <property type="entry name" value="Fic-like"/>
    <property type="match status" value="1"/>
</dbReference>
<name>A0A2Z4UEG7_9FIRM</name>
<evidence type="ECO:0000256" key="5">
    <source>
        <dbReference type="ARBA" id="ARBA00034531"/>
    </source>
</evidence>